<evidence type="ECO:0000313" key="1">
    <source>
        <dbReference type="EMBL" id="PIU24398.1"/>
    </source>
</evidence>
<dbReference type="EMBL" id="PEXI01000042">
    <property type="protein sequence ID" value="PIU24398.1"/>
    <property type="molecule type" value="Genomic_DNA"/>
</dbReference>
<keyword evidence="1" id="KW-0808">Transferase</keyword>
<comment type="caution">
    <text evidence="1">The sequence shown here is derived from an EMBL/GenBank/DDBJ whole genome shotgun (WGS) entry which is preliminary data.</text>
</comment>
<dbReference type="AlphaFoldDB" id="A0A2M6YCJ2"/>
<dbReference type="Gene3D" id="3.40.50.300">
    <property type="entry name" value="P-loop containing nucleotide triphosphate hydrolases"/>
    <property type="match status" value="1"/>
</dbReference>
<protein>
    <submittedName>
        <fullName evidence="1">Dephospho-CoA kinase</fullName>
    </submittedName>
</protein>
<dbReference type="InterPro" id="IPR027417">
    <property type="entry name" value="P-loop_NTPase"/>
</dbReference>
<proteinExistence type="predicted"/>
<dbReference type="Pfam" id="PF13238">
    <property type="entry name" value="AAA_18"/>
    <property type="match status" value="1"/>
</dbReference>
<keyword evidence="1" id="KW-0418">Kinase</keyword>
<dbReference type="GO" id="GO:0016301">
    <property type="term" value="F:kinase activity"/>
    <property type="evidence" value="ECO:0007669"/>
    <property type="project" value="UniProtKB-KW"/>
</dbReference>
<dbReference type="PANTHER" id="PTHR41930:SF1">
    <property type="entry name" value="DEPHOSPHO-COA KINASE"/>
    <property type="match status" value="1"/>
</dbReference>
<dbReference type="PANTHER" id="PTHR41930">
    <property type="entry name" value="UPF0200 PROTEIN MJ1399"/>
    <property type="match status" value="1"/>
</dbReference>
<dbReference type="Proteomes" id="UP000229896">
    <property type="component" value="Unassembled WGS sequence"/>
</dbReference>
<gene>
    <name evidence="1" type="ORF">COT12_01230</name>
</gene>
<dbReference type="SUPFAM" id="SSF52540">
    <property type="entry name" value="P-loop containing nucleoside triphosphate hydrolases"/>
    <property type="match status" value="1"/>
</dbReference>
<sequence length="195" mass="22192">MSKNKLICIVGMCGAGKSEVADYMMGKRQFGYVRFGQITLDEVKRMGKKPNEALEKKIREAFRKKHGMAAFAILNSSKFDDLLKTENVIGDGLYSWEEYVYLKDKYGDQFVCLAVYAPPGTRYRRLDGRAKKHGTDDDLRFRSFTPAEAASRDKAEIENLNKAGPIVMADYLILNTQSIPALRKRVDETLEQIFD</sequence>
<accession>A0A2M6YCJ2</accession>
<reference evidence="2" key="1">
    <citation type="submission" date="2017-09" db="EMBL/GenBank/DDBJ databases">
        <title>Depth-based differentiation of microbial function through sediment-hosted aquifers and enrichment of novel symbionts in the deep terrestrial subsurface.</title>
        <authorList>
            <person name="Probst A.J."/>
            <person name="Ladd B."/>
            <person name="Jarett J.K."/>
            <person name="Geller-Mcgrath D.E."/>
            <person name="Sieber C.M.K."/>
            <person name="Emerson J.B."/>
            <person name="Anantharaman K."/>
            <person name="Thomas B.C."/>
            <person name="Malmstrom R."/>
            <person name="Stieglmeier M."/>
            <person name="Klingl A."/>
            <person name="Woyke T."/>
            <person name="Ryan C.M."/>
            <person name="Banfield J.F."/>
        </authorList>
    </citation>
    <scope>NUCLEOTIDE SEQUENCE [LARGE SCALE GENOMIC DNA]</scope>
</reference>
<evidence type="ECO:0000313" key="2">
    <source>
        <dbReference type="Proteomes" id="UP000229896"/>
    </source>
</evidence>
<organism evidence="1 2">
    <name type="scientific">Candidatus Berkelbacteria bacterium CG08_land_8_20_14_0_20_39_8</name>
    <dbReference type="NCBI Taxonomy" id="1974511"/>
    <lineage>
        <taxon>Bacteria</taxon>
        <taxon>Candidatus Berkelbacteria</taxon>
    </lineage>
</organism>
<name>A0A2M6YCJ2_9BACT</name>